<dbReference type="PANTHER" id="PTHR24404:SF114">
    <property type="entry name" value="KLUMPFUSS, ISOFORM B-RELATED"/>
    <property type="match status" value="1"/>
</dbReference>
<dbReference type="GO" id="GO:0006357">
    <property type="term" value="P:regulation of transcription by RNA polymerase II"/>
    <property type="evidence" value="ECO:0007669"/>
    <property type="project" value="TreeGrafter"/>
</dbReference>
<dbReference type="PANTHER" id="PTHR24404">
    <property type="entry name" value="ZINC FINGER PROTEIN"/>
    <property type="match status" value="1"/>
</dbReference>
<proteinExistence type="predicted"/>
<dbReference type="Proteomes" id="UP000324222">
    <property type="component" value="Unassembled WGS sequence"/>
</dbReference>
<dbReference type="InterPro" id="IPR050589">
    <property type="entry name" value="Ikaros_C2H2-ZF"/>
</dbReference>
<evidence type="ECO:0000256" key="6">
    <source>
        <dbReference type="ARBA" id="ARBA00023125"/>
    </source>
</evidence>
<feature type="compositionally biased region" description="Basic and acidic residues" evidence="9">
    <location>
        <begin position="28"/>
        <end position="38"/>
    </location>
</feature>
<accession>A0A5B7E4E3</accession>
<dbReference type="GO" id="GO:0000978">
    <property type="term" value="F:RNA polymerase II cis-regulatory region sequence-specific DNA binding"/>
    <property type="evidence" value="ECO:0007669"/>
    <property type="project" value="TreeGrafter"/>
</dbReference>
<feature type="domain" description="C2H2-type" evidence="10">
    <location>
        <begin position="546"/>
        <end position="573"/>
    </location>
</feature>
<keyword evidence="5" id="KW-0862">Zinc</keyword>
<evidence type="ECO:0000259" key="10">
    <source>
        <dbReference type="PROSITE" id="PS50157"/>
    </source>
</evidence>
<name>A0A5B7E4E3_PORTR</name>
<dbReference type="PROSITE" id="PS50157">
    <property type="entry name" value="ZINC_FINGER_C2H2_2"/>
    <property type="match status" value="5"/>
</dbReference>
<feature type="domain" description="C2H2-type" evidence="10">
    <location>
        <begin position="663"/>
        <end position="685"/>
    </location>
</feature>
<feature type="domain" description="C2H2-type" evidence="10">
    <location>
        <begin position="312"/>
        <end position="339"/>
    </location>
</feature>
<feature type="region of interest" description="Disordered" evidence="9">
    <location>
        <begin position="106"/>
        <end position="167"/>
    </location>
</feature>
<evidence type="ECO:0000256" key="1">
    <source>
        <dbReference type="ARBA" id="ARBA00004123"/>
    </source>
</evidence>
<feature type="region of interest" description="Disordered" evidence="9">
    <location>
        <begin position="1"/>
        <end position="38"/>
    </location>
</feature>
<dbReference type="InterPro" id="IPR036236">
    <property type="entry name" value="Znf_C2H2_sf"/>
</dbReference>
<feature type="compositionally biased region" description="Basic and acidic residues" evidence="9">
    <location>
        <begin position="149"/>
        <end position="162"/>
    </location>
</feature>
<evidence type="ECO:0000313" key="12">
    <source>
        <dbReference type="Proteomes" id="UP000324222"/>
    </source>
</evidence>
<organism evidence="11 12">
    <name type="scientific">Portunus trituberculatus</name>
    <name type="common">Swimming crab</name>
    <name type="synonym">Neptunus trituberculatus</name>
    <dbReference type="NCBI Taxonomy" id="210409"/>
    <lineage>
        <taxon>Eukaryota</taxon>
        <taxon>Metazoa</taxon>
        <taxon>Ecdysozoa</taxon>
        <taxon>Arthropoda</taxon>
        <taxon>Crustacea</taxon>
        <taxon>Multicrustacea</taxon>
        <taxon>Malacostraca</taxon>
        <taxon>Eumalacostraca</taxon>
        <taxon>Eucarida</taxon>
        <taxon>Decapoda</taxon>
        <taxon>Pleocyemata</taxon>
        <taxon>Brachyura</taxon>
        <taxon>Eubrachyura</taxon>
        <taxon>Portunoidea</taxon>
        <taxon>Portunidae</taxon>
        <taxon>Portuninae</taxon>
        <taxon>Portunus</taxon>
    </lineage>
</organism>
<dbReference type="Gene3D" id="3.30.160.60">
    <property type="entry name" value="Classic Zinc Finger"/>
    <property type="match status" value="4"/>
</dbReference>
<dbReference type="SUPFAM" id="SSF57667">
    <property type="entry name" value="beta-beta-alpha zinc fingers"/>
    <property type="match status" value="5"/>
</dbReference>
<protein>
    <submittedName>
        <fullName evidence="11">Oocyte zinc finger protein XlCOF7.1</fullName>
    </submittedName>
</protein>
<dbReference type="GO" id="GO:0003700">
    <property type="term" value="F:DNA-binding transcription factor activity"/>
    <property type="evidence" value="ECO:0007669"/>
    <property type="project" value="TreeGrafter"/>
</dbReference>
<dbReference type="PROSITE" id="PS00028">
    <property type="entry name" value="ZINC_FINGER_C2H2_1"/>
    <property type="match status" value="7"/>
</dbReference>
<gene>
    <name evidence="11" type="primary">ZO71</name>
    <name evidence="11" type="ORF">E2C01_022139</name>
</gene>
<evidence type="ECO:0000256" key="5">
    <source>
        <dbReference type="ARBA" id="ARBA00022833"/>
    </source>
</evidence>
<keyword evidence="2" id="KW-0479">Metal-binding</keyword>
<keyword evidence="4 8" id="KW-0863">Zinc-finger</keyword>
<comment type="subcellular location">
    <subcellularLocation>
        <location evidence="1">Nucleus</location>
    </subcellularLocation>
</comment>
<dbReference type="InterPro" id="IPR013087">
    <property type="entry name" value="Znf_C2H2_type"/>
</dbReference>
<keyword evidence="12" id="KW-1185">Reference proteome</keyword>
<dbReference type="GO" id="GO:0005634">
    <property type="term" value="C:nucleus"/>
    <property type="evidence" value="ECO:0007669"/>
    <property type="project" value="UniProtKB-SubCell"/>
</dbReference>
<feature type="compositionally biased region" description="Low complexity" evidence="9">
    <location>
        <begin position="106"/>
        <end position="117"/>
    </location>
</feature>
<sequence>MDDLRSVVDAEESEMVGVEGKGQGTAGEDTKGMEESVTKSELAVAEKEAKEEGISAKINLLPGTPFLMSEEGLVYQCYPLSEQEIIIVSLEEGDLLIGEPLQTPFLPSSTSSVSSSLPTPPPVTHSSKQTAAKDGVAHVQGNTTPKGFTEGKNKNSGKDTKSGSRKLQNLRVLTPSSTHHGAKDKGTQKVVSDQLRCFICSEMLPTSGTLRHHFTTAHSEAHITSRPCVVCLQECWSEGQLEWHLHLQHNIKDPTAACVVCGTQLATRAECRAHMRKHPATILCPTCPLKFSSQQQLVLHVQQHHLPQLLPHTCHVCGYRFRQHTTLQVHMHRHSVQQCPEPGCHHQAQDESWMLVHLHHHHHHNHHTFAADHDASDHLLDRLLAHYFSSYVQKQKSCSPEEPQNSLKGLPGFYGGSVPPLEAAGASHQDCDSLGLESVEEVVNGVMEAVVQMEEEQQKEEESPEQLLLKVGCDGPTLHRCGLCNTYLPSPDDLATHKAQHTQTVSCFRCDKTFQSVKQLKRHMMAHTAHDAQLDTAHSRTAHGQLQCLQCGKICGSESALSRHRSSHNRIQGRHQCEVCQRKVRTRAHLLEHLARVHKIHHESKHLQCGMCDRRFASKTRLHSHQLTHSAGEPNWSCQKWHKTFTNPGTLQHHMAAHQGNKFVCDVCGDLFDSAQCLASHTRTHDLIHKARSVPTFLPVSPCLTSSFVTVLTYMASSNASISLYPFAFFSS</sequence>
<dbReference type="EMBL" id="VSRR010001989">
    <property type="protein sequence ID" value="MPC28922.1"/>
    <property type="molecule type" value="Genomic_DNA"/>
</dbReference>
<evidence type="ECO:0000256" key="2">
    <source>
        <dbReference type="ARBA" id="ARBA00022723"/>
    </source>
</evidence>
<evidence type="ECO:0000256" key="9">
    <source>
        <dbReference type="SAM" id="MobiDB-lite"/>
    </source>
</evidence>
<feature type="domain" description="C2H2-type" evidence="10">
    <location>
        <begin position="607"/>
        <end position="634"/>
    </location>
</feature>
<comment type="caution">
    <text evidence="11">The sequence shown here is derived from an EMBL/GenBank/DDBJ whole genome shotgun (WGS) entry which is preliminary data.</text>
</comment>
<evidence type="ECO:0000256" key="4">
    <source>
        <dbReference type="ARBA" id="ARBA00022771"/>
    </source>
</evidence>
<keyword evidence="6" id="KW-0238">DNA-binding</keyword>
<evidence type="ECO:0000256" key="8">
    <source>
        <dbReference type="PROSITE-ProRule" id="PRU00042"/>
    </source>
</evidence>
<dbReference type="AlphaFoldDB" id="A0A5B7E4E3"/>
<dbReference type="SMART" id="SM00355">
    <property type="entry name" value="ZnF_C2H2"/>
    <property type="match status" value="13"/>
</dbReference>
<keyword evidence="3" id="KW-0677">Repeat</keyword>
<reference evidence="11 12" key="1">
    <citation type="submission" date="2019-05" db="EMBL/GenBank/DDBJ databases">
        <title>Another draft genome of Portunus trituberculatus and its Hox gene families provides insights of decapod evolution.</title>
        <authorList>
            <person name="Jeong J.-H."/>
            <person name="Song I."/>
            <person name="Kim S."/>
            <person name="Choi T."/>
            <person name="Kim D."/>
            <person name="Ryu S."/>
            <person name="Kim W."/>
        </authorList>
    </citation>
    <scope>NUCLEOTIDE SEQUENCE [LARGE SCALE GENOMIC DNA]</scope>
    <source>
        <tissue evidence="11">Muscle</tissue>
    </source>
</reference>
<evidence type="ECO:0000256" key="3">
    <source>
        <dbReference type="ARBA" id="ARBA00022737"/>
    </source>
</evidence>
<evidence type="ECO:0000256" key="7">
    <source>
        <dbReference type="ARBA" id="ARBA00023242"/>
    </source>
</evidence>
<dbReference type="OrthoDB" id="8922241at2759"/>
<dbReference type="Pfam" id="PF00096">
    <property type="entry name" value="zf-C2H2"/>
    <property type="match status" value="1"/>
</dbReference>
<evidence type="ECO:0000313" key="11">
    <source>
        <dbReference type="EMBL" id="MPC28922.1"/>
    </source>
</evidence>
<feature type="domain" description="C2H2-type" evidence="10">
    <location>
        <begin position="505"/>
        <end position="532"/>
    </location>
</feature>
<dbReference type="GO" id="GO:0008270">
    <property type="term" value="F:zinc ion binding"/>
    <property type="evidence" value="ECO:0007669"/>
    <property type="project" value="UniProtKB-KW"/>
</dbReference>
<keyword evidence="7" id="KW-0539">Nucleus</keyword>